<keyword evidence="6" id="KW-0547">Nucleotide-binding</keyword>
<dbReference type="InterPro" id="IPR042099">
    <property type="entry name" value="ANL_N_sf"/>
</dbReference>
<dbReference type="Gene3D" id="3.30.300.30">
    <property type="match status" value="1"/>
</dbReference>
<gene>
    <name evidence="10" type="ORF">ENP88_05380</name>
</gene>
<feature type="domain" description="AMP-dependent synthetase/ligase" evidence="8">
    <location>
        <begin position="84"/>
        <end position="287"/>
    </location>
</feature>
<protein>
    <submittedName>
        <fullName evidence="10">Phenylacetate--CoA ligase family protein</fullName>
    </submittedName>
</protein>
<evidence type="ECO:0000313" key="10">
    <source>
        <dbReference type="EMBL" id="HEH35570.1"/>
    </source>
</evidence>
<dbReference type="GO" id="GO:0047475">
    <property type="term" value="F:phenylacetate-CoA ligase activity"/>
    <property type="evidence" value="ECO:0007669"/>
    <property type="project" value="InterPro"/>
</dbReference>
<evidence type="ECO:0000256" key="1">
    <source>
        <dbReference type="ARBA" id="ARBA00005211"/>
    </source>
</evidence>
<dbReference type="InterPro" id="IPR028154">
    <property type="entry name" value="AMP-dep_Lig_C"/>
</dbReference>
<dbReference type="GO" id="GO:0000166">
    <property type="term" value="F:nucleotide binding"/>
    <property type="evidence" value="ECO:0007669"/>
    <property type="project" value="UniProtKB-KW"/>
</dbReference>
<reference evidence="10" key="1">
    <citation type="journal article" date="2020" name="mSystems">
        <title>Genome- and Community-Level Interaction Insights into Carbon Utilization and Element Cycling Functions of Hydrothermarchaeota in Hydrothermal Sediment.</title>
        <authorList>
            <person name="Zhou Z."/>
            <person name="Liu Y."/>
            <person name="Xu W."/>
            <person name="Pan J."/>
            <person name="Luo Z.H."/>
            <person name="Li M."/>
        </authorList>
    </citation>
    <scope>NUCLEOTIDE SEQUENCE [LARGE SCALE GENOMIC DNA]</scope>
    <source>
        <strain evidence="10">SpSt-26</strain>
    </source>
</reference>
<evidence type="ECO:0000256" key="2">
    <source>
        <dbReference type="ARBA" id="ARBA00011245"/>
    </source>
</evidence>
<dbReference type="InterPro" id="IPR000873">
    <property type="entry name" value="AMP-dep_synth/lig_dom"/>
</dbReference>
<dbReference type="Pfam" id="PF14535">
    <property type="entry name" value="AMP-binding_C_2"/>
    <property type="match status" value="1"/>
</dbReference>
<dbReference type="SUPFAM" id="SSF56801">
    <property type="entry name" value="Acetyl-CoA synthetase-like"/>
    <property type="match status" value="1"/>
</dbReference>
<dbReference type="PANTHER" id="PTHR43439:SF2">
    <property type="entry name" value="ENZYME, PUTATIVE (JCVI)-RELATED"/>
    <property type="match status" value="1"/>
</dbReference>
<evidence type="ECO:0000256" key="3">
    <source>
        <dbReference type="ARBA" id="ARBA00022450"/>
    </source>
</evidence>
<sequence>MPWSEEFWEREECLSKKELEELQFKRLKQTIKRAYENVEFFRKRLKSAKITPDDIRSFEDFEKIPFTTKEHFSENYPFGLFAVPRSEIVRIHTSSGTSGKPKVVGYTARDVENWANLVARCLYMVGVRKGDIFQNMVNYSFFTGGLGFQLGAERVGAMTIPAGVGNTERQVQYMADFGTTVIHSTPSYALHLKEVAEEMGLLEKLKLRIGCFGAEPWSENTRKRLEDAFGIKAYDSYGLSEMNGPGVAFECREQQGLHIWVDHYFAELIDPKTGERVSEGEKGELVLTPLTKEAMPLLRYRTGDITIMEDEKCACGRTHPRLMRILGRSDDMLIVRGVNVFPSQIEHVLMQIPEVGDNFQIVLSRKGSLDEIIVRVEVKDEFFTGELEDLKKLQEKIQRALQKELMLRTAVELVEKGSIERSMGKAKRVIDLRSI</sequence>
<keyword evidence="5 10" id="KW-0436">Ligase</keyword>
<dbReference type="FunFam" id="3.40.50.12780:FF:000016">
    <property type="entry name" value="Phenylacetate-coenzyme A ligase"/>
    <property type="match status" value="1"/>
</dbReference>
<dbReference type="InterPro" id="IPR011880">
    <property type="entry name" value="PA_CoA_ligase"/>
</dbReference>
<feature type="coiled-coil region" evidence="7">
    <location>
        <begin position="383"/>
        <end position="410"/>
    </location>
</feature>
<feature type="coiled-coil region" evidence="7">
    <location>
        <begin position="17"/>
        <end position="44"/>
    </location>
</feature>
<dbReference type="CDD" id="cd05913">
    <property type="entry name" value="PaaK"/>
    <property type="match status" value="1"/>
</dbReference>
<dbReference type="Pfam" id="PF00501">
    <property type="entry name" value="AMP-binding"/>
    <property type="match status" value="1"/>
</dbReference>
<proteinExistence type="predicted"/>
<dbReference type="EMBL" id="DSLA01000084">
    <property type="protein sequence ID" value="HEH35570.1"/>
    <property type="molecule type" value="Genomic_DNA"/>
</dbReference>
<evidence type="ECO:0000256" key="4">
    <source>
        <dbReference type="ARBA" id="ARBA00022553"/>
    </source>
</evidence>
<name>A0A7J2TIY3_ARCFL</name>
<evidence type="ECO:0000256" key="6">
    <source>
        <dbReference type="ARBA" id="ARBA00022741"/>
    </source>
</evidence>
<evidence type="ECO:0000259" key="8">
    <source>
        <dbReference type="Pfam" id="PF00501"/>
    </source>
</evidence>
<dbReference type="Gene3D" id="3.40.50.12780">
    <property type="entry name" value="N-terminal domain of ligase-like"/>
    <property type="match status" value="1"/>
</dbReference>
<keyword evidence="7" id="KW-0175">Coiled coil</keyword>
<dbReference type="AlphaFoldDB" id="A0A7J2TIY3"/>
<comment type="pathway">
    <text evidence="1">Aromatic compound metabolism.</text>
</comment>
<evidence type="ECO:0000256" key="5">
    <source>
        <dbReference type="ARBA" id="ARBA00022598"/>
    </source>
</evidence>
<organism evidence="10">
    <name type="scientific">Archaeoglobus fulgidus</name>
    <dbReference type="NCBI Taxonomy" id="2234"/>
    <lineage>
        <taxon>Archaea</taxon>
        <taxon>Methanobacteriati</taxon>
        <taxon>Methanobacteriota</taxon>
        <taxon>Archaeoglobi</taxon>
        <taxon>Archaeoglobales</taxon>
        <taxon>Archaeoglobaceae</taxon>
        <taxon>Archaeoglobus</taxon>
    </lineage>
</organism>
<dbReference type="GO" id="GO:0010124">
    <property type="term" value="P:phenylacetate catabolic process"/>
    <property type="evidence" value="ECO:0007669"/>
    <property type="project" value="InterPro"/>
</dbReference>
<dbReference type="InterPro" id="IPR051414">
    <property type="entry name" value="Adenylate-forming_Reductase"/>
</dbReference>
<keyword evidence="4" id="KW-0597">Phosphoprotein</keyword>
<dbReference type="PANTHER" id="PTHR43439">
    <property type="entry name" value="PHENYLACETATE-COENZYME A LIGASE"/>
    <property type="match status" value="1"/>
</dbReference>
<dbReference type="InterPro" id="IPR045851">
    <property type="entry name" value="AMP-bd_C_sf"/>
</dbReference>
<evidence type="ECO:0000256" key="7">
    <source>
        <dbReference type="SAM" id="Coils"/>
    </source>
</evidence>
<accession>A0A7J2TIY3</accession>
<dbReference type="PIRSF" id="PIRSF006444">
    <property type="entry name" value="PaaK"/>
    <property type="match status" value="1"/>
</dbReference>
<feature type="domain" description="AMP-dependent ligase C-terminal" evidence="9">
    <location>
        <begin position="337"/>
        <end position="433"/>
    </location>
</feature>
<evidence type="ECO:0000259" key="9">
    <source>
        <dbReference type="Pfam" id="PF14535"/>
    </source>
</evidence>
<comment type="subunit">
    <text evidence="2">Monomer.</text>
</comment>
<keyword evidence="3" id="KW-0596">Phosphopantetheine</keyword>
<comment type="caution">
    <text evidence="10">The sequence shown here is derived from an EMBL/GenBank/DDBJ whole genome shotgun (WGS) entry which is preliminary data.</text>
</comment>